<dbReference type="WBParaSite" id="TCLT_0000920301-mRNA-1">
    <property type="protein sequence ID" value="TCLT_0000920301-mRNA-1"/>
    <property type="gene ID" value="TCLT_0000920301"/>
</dbReference>
<proteinExistence type="predicted"/>
<dbReference type="InterPro" id="IPR030798">
    <property type="entry name" value="Arfaptin_fam"/>
</dbReference>
<dbReference type="PANTHER" id="PTHR12141">
    <property type="entry name" value="ARFAPTIN-RELATED"/>
    <property type="match status" value="1"/>
</dbReference>
<organism evidence="2">
    <name type="scientific">Thelazia callipaeda</name>
    <name type="common">Oriental eyeworm</name>
    <name type="synonym">Parasitic nematode</name>
    <dbReference type="NCBI Taxonomy" id="103827"/>
    <lineage>
        <taxon>Eukaryota</taxon>
        <taxon>Metazoa</taxon>
        <taxon>Ecdysozoa</taxon>
        <taxon>Nematoda</taxon>
        <taxon>Chromadorea</taxon>
        <taxon>Rhabditida</taxon>
        <taxon>Spirurina</taxon>
        <taxon>Spiruromorpha</taxon>
        <taxon>Thelazioidea</taxon>
        <taxon>Thelaziidae</taxon>
        <taxon>Thelazia</taxon>
    </lineage>
</organism>
<protein>
    <submittedName>
        <fullName evidence="2">AH domain-containing protein</fullName>
    </submittedName>
</protein>
<evidence type="ECO:0000259" key="1">
    <source>
        <dbReference type="PROSITE" id="PS50870"/>
    </source>
</evidence>
<dbReference type="GO" id="GO:0006886">
    <property type="term" value="P:intracellular protein transport"/>
    <property type="evidence" value="ECO:0007669"/>
    <property type="project" value="TreeGrafter"/>
</dbReference>
<dbReference type="PANTHER" id="PTHR12141:SF5">
    <property type="entry name" value="ARFAPTIN"/>
    <property type="match status" value="1"/>
</dbReference>
<evidence type="ECO:0000313" key="2">
    <source>
        <dbReference type="WBParaSite" id="TCLT_0000920301-mRNA-1"/>
    </source>
</evidence>
<dbReference type="GO" id="GO:0032588">
    <property type="term" value="C:trans-Golgi network membrane"/>
    <property type="evidence" value="ECO:0007669"/>
    <property type="project" value="TreeGrafter"/>
</dbReference>
<dbReference type="AlphaFoldDB" id="A0A0N5D7Y4"/>
<dbReference type="InterPro" id="IPR027267">
    <property type="entry name" value="AH/BAR_dom_sf"/>
</dbReference>
<dbReference type="GO" id="GO:0019904">
    <property type="term" value="F:protein domain specific binding"/>
    <property type="evidence" value="ECO:0007669"/>
    <property type="project" value="InterPro"/>
</dbReference>
<dbReference type="PROSITE" id="PS50870">
    <property type="entry name" value="AH"/>
    <property type="match status" value="1"/>
</dbReference>
<sequence length="109" mass="12416">LQARLEYDVHRNETATLQQSGASPEALAGAEFRCNQHRVKYEQLKSDVKMKFSLLEENRRKVMHKQLLLLHNALTAYFSGNARALQSAMENLNLNEMVNDGVAPSFLKQ</sequence>
<dbReference type="InterPro" id="IPR010504">
    <property type="entry name" value="AH_dom"/>
</dbReference>
<feature type="domain" description="AH" evidence="1">
    <location>
        <begin position="1"/>
        <end position="90"/>
    </location>
</feature>
<accession>A0A0N5D7Y4</accession>
<dbReference type="GO" id="GO:0005543">
    <property type="term" value="F:phospholipid binding"/>
    <property type="evidence" value="ECO:0007669"/>
    <property type="project" value="TreeGrafter"/>
</dbReference>
<reference evidence="2" key="1">
    <citation type="submission" date="2017-02" db="UniProtKB">
        <authorList>
            <consortium name="WormBaseParasite"/>
        </authorList>
    </citation>
    <scope>IDENTIFICATION</scope>
</reference>
<dbReference type="SUPFAM" id="SSF103657">
    <property type="entry name" value="BAR/IMD domain-like"/>
    <property type="match status" value="1"/>
</dbReference>
<dbReference type="GO" id="GO:0034315">
    <property type="term" value="P:regulation of Arp2/3 complex-mediated actin nucleation"/>
    <property type="evidence" value="ECO:0007669"/>
    <property type="project" value="TreeGrafter"/>
</dbReference>
<dbReference type="Pfam" id="PF06456">
    <property type="entry name" value="Arfaptin"/>
    <property type="match status" value="1"/>
</dbReference>
<dbReference type="Gene3D" id="1.20.1270.60">
    <property type="entry name" value="Arfaptin homology (AH) domain/BAR domain"/>
    <property type="match status" value="1"/>
</dbReference>
<name>A0A0N5D7Y4_THECL</name>